<organism evidence="22">
    <name type="scientific">Desulfobacca acetoxidans</name>
    <dbReference type="NCBI Taxonomy" id="60893"/>
    <lineage>
        <taxon>Bacteria</taxon>
        <taxon>Pseudomonadati</taxon>
        <taxon>Thermodesulfobacteriota</taxon>
        <taxon>Desulfobaccia</taxon>
        <taxon>Desulfobaccales</taxon>
        <taxon>Desulfobaccaceae</taxon>
        <taxon>Desulfobacca</taxon>
    </lineage>
</organism>
<dbReference type="GO" id="GO:0110051">
    <property type="term" value="P:metabolite repair"/>
    <property type="evidence" value="ECO:0007669"/>
    <property type="project" value="TreeGrafter"/>
</dbReference>
<feature type="binding site" evidence="17">
    <location>
        <position position="453"/>
    </location>
    <ligand>
        <name>(6S)-NADPHX</name>
        <dbReference type="ChEBI" id="CHEBI:64076"/>
    </ligand>
</feature>
<comment type="similarity">
    <text evidence="18">Belongs to the NnrE/AIBP family.</text>
</comment>
<comment type="catalytic activity">
    <reaction evidence="1 18 19">
        <text>(6R)-NADHX = (6S)-NADHX</text>
        <dbReference type="Rhea" id="RHEA:32215"/>
        <dbReference type="ChEBI" id="CHEBI:64074"/>
        <dbReference type="ChEBI" id="CHEBI:64075"/>
        <dbReference type="EC" id="5.1.99.6"/>
    </reaction>
</comment>
<dbReference type="Gene3D" id="3.40.50.10260">
    <property type="entry name" value="YjeF N-terminal domain"/>
    <property type="match status" value="1"/>
</dbReference>
<feature type="binding site" evidence="18">
    <location>
        <position position="130"/>
    </location>
    <ligand>
        <name>K(+)</name>
        <dbReference type="ChEBI" id="CHEBI:29103"/>
    </ligand>
</feature>
<dbReference type="HAMAP" id="MF_01966">
    <property type="entry name" value="NADHX_epimerase"/>
    <property type="match status" value="1"/>
</dbReference>
<proteinExistence type="inferred from homology"/>
<dbReference type="Pfam" id="PF01256">
    <property type="entry name" value="Carb_kinase"/>
    <property type="match status" value="1"/>
</dbReference>
<feature type="binding site" evidence="17">
    <location>
        <position position="452"/>
    </location>
    <ligand>
        <name>AMP</name>
        <dbReference type="ChEBI" id="CHEBI:456215"/>
    </ligand>
</feature>
<keyword evidence="7 17" id="KW-0067">ATP-binding</keyword>
<keyword evidence="6 17" id="KW-0547">Nucleotide-binding</keyword>
<keyword evidence="11 18" id="KW-0413">Isomerase</keyword>
<feature type="binding site" evidence="17">
    <location>
        <position position="335"/>
    </location>
    <ligand>
        <name>(6S)-NADPHX</name>
        <dbReference type="ChEBI" id="CHEBI:64076"/>
    </ligand>
</feature>
<gene>
    <name evidence="17" type="primary">nnrD</name>
    <name evidence="18" type="synonym">nnrE</name>
    <name evidence="22" type="ORF">ENW48_07515</name>
</gene>
<dbReference type="Pfam" id="PF03853">
    <property type="entry name" value="YjeF_N"/>
    <property type="match status" value="1"/>
</dbReference>
<comment type="similarity">
    <text evidence="4 19">In the C-terminal section; belongs to the NnrD/CARKD family.</text>
</comment>
<protein>
    <recommendedName>
        <fullName evidence="19">Bifunctional NAD(P)H-hydrate repair enzyme</fullName>
    </recommendedName>
    <alternativeName>
        <fullName evidence="19">Nicotinamide nucleotide repair protein</fullName>
    </alternativeName>
    <domain>
        <recommendedName>
            <fullName evidence="19">ADP-dependent (S)-NAD(P)H-hydrate dehydratase</fullName>
            <ecNumber evidence="19">4.2.1.136</ecNumber>
        </recommendedName>
        <alternativeName>
            <fullName evidence="19">ADP-dependent NAD(P)HX dehydratase</fullName>
        </alternativeName>
    </domain>
    <domain>
        <recommendedName>
            <fullName evidence="19">NAD(P)H-hydrate epimerase</fullName>
            <ecNumber evidence="19">5.1.99.6</ecNumber>
        </recommendedName>
    </domain>
</protein>
<evidence type="ECO:0000256" key="2">
    <source>
        <dbReference type="ARBA" id="ARBA00000909"/>
    </source>
</evidence>
<evidence type="ECO:0000256" key="16">
    <source>
        <dbReference type="ARBA" id="ARBA00049209"/>
    </source>
</evidence>
<dbReference type="InterPro" id="IPR030677">
    <property type="entry name" value="Nnr"/>
</dbReference>
<dbReference type="InterPro" id="IPR000631">
    <property type="entry name" value="CARKD"/>
</dbReference>
<comment type="cofactor">
    <cofactor evidence="17">
        <name>Mg(2+)</name>
        <dbReference type="ChEBI" id="CHEBI:18420"/>
    </cofactor>
</comment>
<evidence type="ECO:0000259" key="21">
    <source>
        <dbReference type="PROSITE" id="PS51385"/>
    </source>
</evidence>
<dbReference type="InterPro" id="IPR036652">
    <property type="entry name" value="YjeF_N_dom_sf"/>
</dbReference>
<evidence type="ECO:0000256" key="19">
    <source>
        <dbReference type="PIRNR" id="PIRNR017184"/>
    </source>
</evidence>
<feature type="binding site" evidence="18">
    <location>
        <position position="59"/>
    </location>
    <ligand>
        <name>K(+)</name>
        <dbReference type="ChEBI" id="CHEBI:29103"/>
    </ligand>
</feature>
<feature type="binding site" evidence="18">
    <location>
        <position position="163"/>
    </location>
    <ligand>
        <name>(6S)-NADPHX</name>
        <dbReference type="ChEBI" id="CHEBI:64076"/>
    </ligand>
</feature>
<dbReference type="AlphaFoldDB" id="A0A7C5AM00"/>
<dbReference type="GO" id="GO:0005524">
    <property type="term" value="F:ATP binding"/>
    <property type="evidence" value="ECO:0007669"/>
    <property type="project" value="UniProtKB-UniRule"/>
</dbReference>
<comment type="subunit">
    <text evidence="17">Homotetramer.</text>
</comment>
<keyword evidence="5 18" id="KW-0479">Metal-binding</keyword>
<dbReference type="PROSITE" id="PS51385">
    <property type="entry name" value="YJEF_N"/>
    <property type="match status" value="1"/>
</dbReference>
<feature type="binding site" evidence="18">
    <location>
        <position position="166"/>
    </location>
    <ligand>
        <name>K(+)</name>
        <dbReference type="ChEBI" id="CHEBI:29103"/>
    </ligand>
</feature>
<evidence type="ECO:0000256" key="8">
    <source>
        <dbReference type="ARBA" id="ARBA00022857"/>
    </source>
</evidence>
<keyword evidence="13" id="KW-0511">Multifunctional enzyme</keyword>
<sequence length="531" mass="55967">MKLVTAGEMRELDRRTIEEVGVPSLVLMENAGRGTYQVLRREFPELAGPVTVLAGRGNNGGDGLVVARYLAQDGHPVRVFLLARRDEVKGDAAVNLKIAENLGLEIWEILQEAHLAEALPRLARGALVVDALLGTGLNAPVGGLLARLIEEVNSLAIPVLAVDIPSGLNADTGEVMGVAVKAQVTVTYGCAKLGQILPPGRDYVGRLWRVDIGIPPRLTWEIKTELAEAGEMRGLLPPRPLASHKGTFGHLVVVAGSEGKTGAAAMAAEAGLRAGAGLVTAAVPATLNDLLEVKLTEPMTHPLPEAPEVRALGEAALAPLQEFLADKEAVALGPGLGTHEETRSLVHSLARDCPLPMVIDADGLNALAGRLDLLERAAGPRILTPHPGEMARLLTSTTREVQSQRLKMAREVAQTHKVWVVLKGAQTLVAAPDGRVSFNPTGNPILASGGTGDVLTGLIGGFLAQGLSPWDAARLGVYLHGLAADYLAEVLGPRGHLAGDLLAVFPEVLAEFQQGRFPPREEDVGLQLVWS</sequence>
<keyword evidence="12 17" id="KW-0456">Lyase</keyword>
<dbReference type="Gene3D" id="3.40.1190.20">
    <property type="match status" value="1"/>
</dbReference>
<dbReference type="SUPFAM" id="SSF53613">
    <property type="entry name" value="Ribokinase-like"/>
    <property type="match status" value="1"/>
</dbReference>
<comment type="similarity">
    <text evidence="17">Belongs to the NnrD/CARKD family.</text>
</comment>
<evidence type="ECO:0000256" key="14">
    <source>
        <dbReference type="ARBA" id="ARBA00025153"/>
    </source>
</evidence>
<dbReference type="GO" id="GO:0046872">
    <property type="term" value="F:metal ion binding"/>
    <property type="evidence" value="ECO:0007669"/>
    <property type="project" value="UniProtKB-UniRule"/>
</dbReference>
<evidence type="ECO:0000256" key="6">
    <source>
        <dbReference type="ARBA" id="ARBA00022741"/>
    </source>
</evidence>
<dbReference type="NCBIfam" id="TIGR00196">
    <property type="entry name" value="yjeF_cterm"/>
    <property type="match status" value="1"/>
</dbReference>
<keyword evidence="8 17" id="KW-0521">NADP</keyword>
<feature type="binding site" evidence="18">
    <location>
        <begin position="134"/>
        <end position="140"/>
    </location>
    <ligand>
        <name>(6S)-NADPHX</name>
        <dbReference type="ChEBI" id="CHEBI:64076"/>
    </ligand>
</feature>
<comment type="cofactor">
    <cofactor evidence="18 19">
        <name>K(+)</name>
        <dbReference type="ChEBI" id="CHEBI:29103"/>
    </cofactor>
    <text evidence="18 19">Binds 1 potassium ion per subunit.</text>
</comment>
<comment type="function">
    <text evidence="14 19">Bifunctional enzyme that catalyzes the epimerization of the S- and R-forms of NAD(P)HX and the dehydration of the S-form of NAD(P)HX at the expense of ADP, which is converted to AMP. This allows the repair of both epimers of NAD(P)HX, a damaged form of NAD(P)H that is a result of enzymatic or heat-dependent hydration.</text>
</comment>
<dbReference type="CDD" id="cd01171">
    <property type="entry name" value="YXKO-related"/>
    <property type="match status" value="1"/>
</dbReference>
<dbReference type="PANTHER" id="PTHR12592:SF0">
    <property type="entry name" value="ATP-DEPENDENT (S)-NAD(P)H-HYDRATE DEHYDRATASE"/>
    <property type="match status" value="1"/>
</dbReference>
<evidence type="ECO:0000256" key="17">
    <source>
        <dbReference type="HAMAP-Rule" id="MF_01965"/>
    </source>
</evidence>
<name>A0A7C5AM00_9BACT</name>
<dbReference type="SUPFAM" id="SSF64153">
    <property type="entry name" value="YjeF N-terminal domain-like"/>
    <property type="match status" value="1"/>
</dbReference>
<dbReference type="GO" id="GO:0052855">
    <property type="term" value="F:ADP-dependent NAD(P)H-hydrate dehydratase activity"/>
    <property type="evidence" value="ECO:0007669"/>
    <property type="project" value="UniProtKB-UniRule"/>
</dbReference>
<comment type="caution">
    <text evidence="18">Lacks conserved residue(s) required for the propagation of feature annotation.</text>
</comment>
<dbReference type="GO" id="GO:0046496">
    <property type="term" value="P:nicotinamide nucleotide metabolic process"/>
    <property type="evidence" value="ECO:0007669"/>
    <property type="project" value="UniProtKB-UniRule"/>
</dbReference>
<keyword evidence="10 17" id="KW-0520">NAD</keyword>
<dbReference type="PIRSF" id="PIRSF017184">
    <property type="entry name" value="Nnr"/>
    <property type="match status" value="1"/>
</dbReference>
<evidence type="ECO:0000256" key="18">
    <source>
        <dbReference type="HAMAP-Rule" id="MF_01966"/>
    </source>
</evidence>
<dbReference type="GO" id="GO:0052856">
    <property type="term" value="F:NAD(P)HX epimerase activity"/>
    <property type="evidence" value="ECO:0007669"/>
    <property type="project" value="UniProtKB-UniRule"/>
</dbReference>
<dbReference type="PROSITE" id="PS51383">
    <property type="entry name" value="YJEF_C_3"/>
    <property type="match status" value="1"/>
</dbReference>
<evidence type="ECO:0000256" key="5">
    <source>
        <dbReference type="ARBA" id="ARBA00022723"/>
    </source>
</evidence>
<dbReference type="EMBL" id="DTKJ01000055">
    <property type="protein sequence ID" value="HGZ12050.1"/>
    <property type="molecule type" value="Genomic_DNA"/>
</dbReference>
<comment type="catalytic activity">
    <reaction evidence="16 17 19">
        <text>(6S)-NADPHX + ADP = AMP + phosphate + NADPH + H(+)</text>
        <dbReference type="Rhea" id="RHEA:32235"/>
        <dbReference type="ChEBI" id="CHEBI:15378"/>
        <dbReference type="ChEBI" id="CHEBI:43474"/>
        <dbReference type="ChEBI" id="CHEBI:57783"/>
        <dbReference type="ChEBI" id="CHEBI:64076"/>
        <dbReference type="ChEBI" id="CHEBI:456215"/>
        <dbReference type="ChEBI" id="CHEBI:456216"/>
        <dbReference type="EC" id="4.2.1.136"/>
    </reaction>
</comment>
<reference evidence="22" key="1">
    <citation type="journal article" date="2020" name="mSystems">
        <title>Genome- and Community-Level Interaction Insights into Carbon Utilization and Element Cycling Functions of Hydrothermarchaeota in Hydrothermal Sediment.</title>
        <authorList>
            <person name="Zhou Z."/>
            <person name="Liu Y."/>
            <person name="Xu W."/>
            <person name="Pan J."/>
            <person name="Luo Z.H."/>
            <person name="Li M."/>
        </authorList>
    </citation>
    <scope>NUCLEOTIDE SEQUENCE [LARGE SCALE GENOMIC DNA]</scope>
    <source>
        <strain evidence="22">SpSt-853</strain>
    </source>
</reference>
<dbReference type="InterPro" id="IPR029056">
    <property type="entry name" value="Ribokinase-like"/>
</dbReference>
<evidence type="ECO:0000256" key="15">
    <source>
        <dbReference type="ARBA" id="ARBA00048238"/>
    </source>
</evidence>
<dbReference type="PANTHER" id="PTHR12592">
    <property type="entry name" value="ATP-DEPENDENT (S)-NAD(P)H-HYDRATE DEHYDRATASE FAMILY MEMBER"/>
    <property type="match status" value="1"/>
</dbReference>
<dbReference type="PROSITE" id="PS01050">
    <property type="entry name" value="YJEF_C_2"/>
    <property type="match status" value="1"/>
</dbReference>
<feature type="binding site" evidence="17">
    <location>
        <position position="386"/>
    </location>
    <ligand>
        <name>(6S)-NADPHX</name>
        <dbReference type="ChEBI" id="CHEBI:64076"/>
    </ligand>
</feature>
<comment type="similarity">
    <text evidence="3 19">In the N-terminal section; belongs to the NnrE/AIBP family.</text>
</comment>
<feature type="domain" description="YjeF N-terminal" evidence="21">
    <location>
        <begin position="9"/>
        <end position="220"/>
    </location>
</feature>
<evidence type="ECO:0000256" key="10">
    <source>
        <dbReference type="ARBA" id="ARBA00023027"/>
    </source>
</evidence>
<accession>A0A7C5AM00</accession>
<feature type="binding site" evidence="17">
    <location>
        <begin position="423"/>
        <end position="427"/>
    </location>
    <ligand>
        <name>AMP</name>
        <dbReference type="ChEBI" id="CHEBI:456215"/>
    </ligand>
</feature>
<dbReference type="EC" id="5.1.99.6" evidence="19"/>
<comment type="caution">
    <text evidence="22">The sequence shown here is derived from an EMBL/GenBank/DDBJ whole genome shotgun (WGS) entry which is preliminary data.</text>
</comment>
<evidence type="ECO:0000256" key="7">
    <source>
        <dbReference type="ARBA" id="ARBA00022840"/>
    </source>
</evidence>
<evidence type="ECO:0000256" key="13">
    <source>
        <dbReference type="ARBA" id="ARBA00023268"/>
    </source>
</evidence>
<evidence type="ECO:0000259" key="20">
    <source>
        <dbReference type="PROSITE" id="PS51383"/>
    </source>
</evidence>
<dbReference type="NCBIfam" id="TIGR00197">
    <property type="entry name" value="yjeF_nterm"/>
    <property type="match status" value="1"/>
</dbReference>
<evidence type="ECO:0000256" key="3">
    <source>
        <dbReference type="ARBA" id="ARBA00006001"/>
    </source>
</evidence>
<comment type="function">
    <text evidence="18">Catalyzes the epimerization of the S- and R-forms of NAD(P)HX, a damaged form of NAD(P)H that is a result of enzymatic or heat-dependent hydration. This is a prerequisite for the S-specific NAD(P)H-hydrate dehydratase to allow the repair of both epimers of NAD(P)HX.</text>
</comment>
<evidence type="ECO:0000256" key="11">
    <source>
        <dbReference type="ARBA" id="ARBA00023235"/>
    </source>
</evidence>
<dbReference type="InterPro" id="IPR004443">
    <property type="entry name" value="YjeF_N_dom"/>
</dbReference>
<evidence type="ECO:0000313" key="22">
    <source>
        <dbReference type="EMBL" id="HGZ12050.1"/>
    </source>
</evidence>
<comment type="catalytic activity">
    <reaction evidence="15 17 19">
        <text>(6S)-NADHX + ADP = AMP + phosphate + NADH + H(+)</text>
        <dbReference type="Rhea" id="RHEA:32223"/>
        <dbReference type="ChEBI" id="CHEBI:15378"/>
        <dbReference type="ChEBI" id="CHEBI:43474"/>
        <dbReference type="ChEBI" id="CHEBI:57945"/>
        <dbReference type="ChEBI" id="CHEBI:64074"/>
        <dbReference type="ChEBI" id="CHEBI:456215"/>
        <dbReference type="ChEBI" id="CHEBI:456216"/>
        <dbReference type="EC" id="4.2.1.136"/>
    </reaction>
</comment>
<keyword evidence="9 18" id="KW-0630">Potassium</keyword>
<feature type="domain" description="YjeF C-terminal" evidence="20">
    <location>
        <begin position="228"/>
        <end position="512"/>
    </location>
</feature>
<dbReference type="EC" id="4.2.1.136" evidence="19"/>
<feature type="binding site" evidence="17">
    <location>
        <position position="263"/>
    </location>
    <ligand>
        <name>(6S)-NADPHX</name>
        <dbReference type="ChEBI" id="CHEBI:64076"/>
    </ligand>
</feature>
<comment type="function">
    <text evidence="17">Catalyzes the dehydration of the S-form of NAD(P)HX at the expense of ADP, which is converted to AMP. Together with NAD(P)HX epimerase, which catalyzes the epimerization of the S- and R-forms, the enzyme allows the repair of both epimers of NAD(P)HX, a damaged form of NAD(P)H that is a result of enzymatic or heat-dependent hydration.</text>
</comment>
<evidence type="ECO:0000256" key="9">
    <source>
        <dbReference type="ARBA" id="ARBA00022958"/>
    </source>
</evidence>
<evidence type="ECO:0000256" key="12">
    <source>
        <dbReference type="ARBA" id="ARBA00023239"/>
    </source>
</evidence>
<dbReference type="InterPro" id="IPR017953">
    <property type="entry name" value="Carbohydrate_kinase_pred_CS"/>
</dbReference>
<comment type="catalytic activity">
    <reaction evidence="2 18 19">
        <text>(6R)-NADPHX = (6S)-NADPHX</text>
        <dbReference type="Rhea" id="RHEA:32227"/>
        <dbReference type="ChEBI" id="CHEBI:64076"/>
        <dbReference type="ChEBI" id="CHEBI:64077"/>
        <dbReference type="EC" id="5.1.99.6"/>
    </reaction>
</comment>
<evidence type="ECO:0000256" key="4">
    <source>
        <dbReference type="ARBA" id="ARBA00009524"/>
    </source>
</evidence>
<dbReference type="HAMAP" id="MF_01965">
    <property type="entry name" value="NADHX_dehydratase"/>
    <property type="match status" value="1"/>
</dbReference>
<feature type="binding site" evidence="18">
    <location>
        <begin position="58"/>
        <end position="62"/>
    </location>
    <ligand>
        <name>(6S)-NADPHX</name>
        <dbReference type="ChEBI" id="CHEBI:64076"/>
    </ligand>
</feature>
<evidence type="ECO:0000256" key="1">
    <source>
        <dbReference type="ARBA" id="ARBA00000013"/>
    </source>
</evidence>